<feature type="region of interest" description="Disordered" evidence="1">
    <location>
        <begin position="70"/>
        <end position="183"/>
    </location>
</feature>
<feature type="compositionally biased region" description="Basic and acidic residues" evidence="1">
    <location>
        <begin position="100"/>
        <end position="114"/>
    </location>
</feature>
<gene>
    <name evidence="3" type="ORF">JMJ77_005394</name>
</gene>
<feature type="domain" description="Myb-like" evidence="2">
    <location>
        <begin position="175"/>
        <end position="217"/>
    </location>
</feature>
<dbReference type="Pfam" id="PF13921">
    <property type="entry name" value="Myb_DNA-bind_6"/>
    <property type="match status" value="1"/>
</dbReference>
<dbReference type="EMBL" id="JAESDN010000001">
    <property type="protein sequence ID" value="KAG7058014.1"/>
    <property type="molecule type" value="Genomic_DNA"/>
</dbReference>
<feature type="compositionally biased region" description="Basic and acidic residues" evidence="1">
    <location>
        <begin position="388"/>
        <end position="398"/>
    </location>
</feature>
<dbReference type="InterPro" id="IPR001005">
    <property type="entry name" value="SANT/Myb"/>
</dbReference>
<accession>A0A9P7UHF1</accession>
<sequence length="526" mass="56535">MADAAYAHFLKLLRSSPQHSTSQHTYAFAMTKANHLAATVVDDGTSSVTAVTDDDAMTLVDLFGDLDVEELTEPDNKTTSGESTSIVSSEASTNAADSEVGLKNKPNEKGKTADTRSQSVTEAETSSVVTSDAANSDVAESSASGETASEDKSTTDDASSKSGDASTGGHSSTTGEWTASEDALIISMKEGGETWASIGNAINRGKNEVKKRWHVLKINVANSAESTGEAQTVSGGETAQTESQAGTEADAKTDVSQDEAKKSDDDKYKSKAERKAERKTEKQKQKNKETPESDEKAKEPQKPSKEVKTTGGKKPESKPKEPKQRGKPAKPAPSEDSSKPATSDTNDETPSSSYRDRFNLLRDTSSASESTSSATSADDNDADPQVQYKRELAGQERYIRRHIHPVLYPPAPAASQKRKRPLPPPANRRAPSPADRQQRRDDATLAAVVSKREATKWLEMQANFYNATGRMVPLHMIKSRCEAEEDRGKAAGVRSWASSVAGSEDLLDPYEGRDAPEDALVDDDED</sequence>
<organism evidence="3 4">
    <name type="scientific">Colletotrichum scovillei</name>
    <dbReference type="NCBI Taxonomy" id="1209932"/>
    <lineage>
        <taxon>Eukaryota</taxon>
        <taxon>Fungi</taxon>
        <taxon>Dikarya</taxon>
        <taxon>Ascomycota</taxon>
        <taxon>Pezizomycotina</taxon>
        <taxon>Sordariomycetes</taxon>
        <taxon>Hypocreomycetidae</taxon>
        <taxon>Glomerellales</taxon>
        <taxon>Glomerellaceae</taxon>
        <taxon>Colletotrichum</taxon>
        <taxon>Colletotrichum acutatum species complex</taxon>
    </lineage>
</organism>
<reference evidence="3" key="1">
    <citation type="submission" date="2021-05" db="EMBL/GenBank/DDBJ databases">
        <title>Comparative genomics of three Colletotrichum scovillei strains and genetic complementation revealed genes involved fungal growth and virulence on chili pepper.</title>
        <authorList>
            <person name="Hsieh D.-K."/>
            <person name="Chuang S.-C."/>
            <person name="Chen C.-Y."/>
            <person name="Chao Y.-T."/>
            <person name="Lu M.-Y.J."/>
            <person name="Lee M.-H."/>
            <person name="Shih M.-C."/>
        </authorList>
    </citation>
    <scope>NUCLEOTIDE SEQUENCE</scope>
    <source>
        <strain evidence="3">Coll-153</strain>
    </source>
</reference>
<dbReference type="Proteomes" id="UP000699042">
    <property type="component" value="Unassembled WGS sequence"/>
</dbReference>
<feature type="compositionally biased region" description="Acidic residues" evidence="1">
    <location>
        <begin position="517"/>
        <end position="526"/>
    </location>
</feature>
<protein>
    <recommendedName>
        <fullName evidence="2">Myb-like domain-containing protein</fullName>
    </recommendedName>
</protein>
<feature type="compositionally biased region" description="Polar residues" evidence="1">
    <location>
        <begin position="220"/>
        <end position="246"/>
    </location>
</feature>
<evidence type="ECO:0000313" key="4">
    <source>
        <dbReference type="Proteomes" id="UP000699042"/>
    </source>
</evidence>
<feature type="compositionally biased region" description="Basic and acidic residues" evidence="1">
    <location>
        <begin position="149"/>
        <end position="159"/>
    </location>
</feature>
<feature type="compositionally biased region" description="Low complexity" evidence="1">
    <location>
        <begin position="160"/>
        <end position="169"/>
    </location>
</feature>
<dbReference type="CDD" id="cd00167">
    <property type="entry name" value="SANT"/>
    <property type="match status" value="1"/>
</dbReference>
<feature type="region of interest" description="Disordered" evidence="1">
    <location>
        <begin position="483"/>
        <end position="526"/>
    </location>
</feature>
<evidence type="ECO:0000259" key="2">
    <source>
        <dbReference type="PROSITE" id="PS50090"/>
    </source>
</evidence>
<keyword evidence="4" id="KW-1185">Reference proteome</keyword>
<dbReference type="AlphaFoldDB" id="A0A9P7UHF1"/>
<feature type="compositionally biased region" description="Basic and acidic residues" evidence="1">
    <location>
        <begin position="249"/>
        <end position="324"/>
    </location>
</feature>
<dbReference type="PROSITE" id="PS50090">
    <property type="entry name" value="MYB_LIKE"/>
    <property type="match status" value="1"/>
</dbReference>
<evidence type="ECO:0000313" key="3">
    <source>
        <dbReference type="EMBL" id="KAG7058014.1"/>
    </source>
</evidence>
<comment type="caution">
    <text evidence="3">The sequence shown here is derived from an EMBL/GenBank/DDBJ whole genome shotgun (WGS) entry which is preliminary data.</text>
</comment>
<evidence type="ECO:0000256" key="1">
    <source>
        <dbReference type="SAM" id="MobiDB-lite"/>
    </source>
</evidence>
<name>A0A9P7UHF1_9PEZI</name>
<feature type="compositionally biased region" description="Polar residues" evidence="1">
    <location>
        <begin position="339"/>
        <end position="353"/>
    </location>
</feature>
<feature type="compositionally biased region" description="Polar residues" evidence="1">
    <location>
        <begin position="115"/>
        <end position="134"/>
    </location>
</feature>
<feature type="compositionally biased region" description="Polar residues" evidence="1">
    <location>
        <begin position="77"/>
        <end position="96"/>
    </location>
</feature>
<feature type="region of interest" description="Disordered" evidence="1">
    <location>
        <begin position="220"/>
        <end position="443"/>
    </location>
</feature>
<proteinExistence type="predicted"/>
<feature type="compositionally biased region" description="Low complexity" evidence="1">
    <location>
        <begin position="363"/>
        <end position="377"/>
    </location>
</feature>